<organism evidence="2 3">
    <name type="scientific">Saccharopolyspora ipomoeae</name>
    <dbReference type="NCBI Taxonomy" id="3042027"/>
    <lineage>
        <taxon>Bacteria</taxon>
        <taxon>Bacillati</taxon>
        <taxon>Actinomycetota</taxon>
        <taxon>Actinomycetes</taxon>
        <taxon>Pseudonocardiales</taxon>
        <taxon>Pseudonocardiaceae</taxon>
        <taxon>Saccharopolyspora</taxon>
    </lineage>
</organism>
<dbReference type="EMBL" id="JASAOF010000023">
    <property type="protein sequence ID" value="MDI2032011.1"/>
    <property type="molecule type" value="Genomic_DNA"/>
</dbReference>
<evidence type="ECO:0000313" key="2">
    <source>
        <dbReference type="EMBL" id="MDI2032011.1"/>
    </source>
</evidence>
<name>A0ABT6PVH9_9PSEU</name>
<protein>
    <submittedName>
        <fullName evidence="2">ATP-grasp-modified RiPP</fullName>
    </submittedName>
</protein>
<reference evidence="2 3" key="1">
    <citation type="submission" date="2023-04" db="EMBL/GenBank/DDBJ databases">
        <title>Draft genome sequence of Saccharopolyspora sp. TS4A08 isolated from sweet potato rhizospheric soil.</title>
        <authorList>
            <person name="Suksaard P."/>
            <person name="Duangmal K."/>
        </authorList>
    </citation>
    <scope>NUCLEOTIDE SEQUENCE [LARGE SCALE GENOMIC DNA]</scope>
    <source>
        <strain evidence="2 3">TS4A08</strain>
    </source>
</reference>
<gene>
    <name evidence="2" type="primary">tgmA</name>
    <name evidence="2" type="ORF">QFW96_25540</name>
</gene>
<feature type="region of interest" description="Disordered" evidence="1">
    <location>
        <begin position="1"/>
        <end position="43"/>
    </location>
</feature>
<keyword evidence="3" id="KW-1185">Reference proteome</keyword>
<sequence>MTAVLNDTFAKDPFAPHSGQFPLGRVNETEGNADVPSEPDVRPWNLRRMTPVEMPAATGTAGVYDPQKQYAVTADGAPVVAAEPSANSVSNLDGDEGASEDWTYDFAPDAPYQV</sequence>
<accession>A0ABT6PVH9</accession>
<comment type="caution">
    <text evidence="2">The sequence shown here is derived from an EMBL/GenBank/DDBJ whole genome shotgun (WGS) entry which is preliminary data.</text>
</comment>
<evidence type="ECO:0000256" key="1">
    <source>
        <dbReference type="SAM" id="MobiDB-lite"/>
    </source>
</evidence>
<dbReference type="NCBIfam" id="TIGR04186">
    <property type="entry name" value="GRASP_targ"/>
    <property type="match status" value="1"/>
</dbReference>
<dbReference type="Proteomes" id="UP001237595">
    <property type="component" value="Unassembled WGS sequence"/>
</dbReference>
<dbReference type="RefSeq" id="WP_281458273.1">
    <property type="nucleotide sequence ID" value="NZ_JASAOF010000023.1"/>
</dbReference>
<proteinExistence type="predicted"/>
<evidence type="ECO:0000313" key="3">
    <source>
        <dbReference type="Proteomes" id="UP001237595"/>
    </source>
</evidence>
<feature type="compositionally biased region" description="Acidic residues" evidence="1">
    <location>
        <begin position="93"/>
        <end position="103"/>
    </location>
</feature>
<feature type="region of interest" description="Disordered" evidence="1">
    <location>
        <begin position="84"/>
        <end position="114"/>
    </location>
</feature>
<dbReference type="InterPro" id="IPR026496">
    <property type="entry name" value="GRASP_targ"/>
</dbReference>